<evidence type="ECO:0000313" key="6">
    <source>
        <dbReference type="EMBL" id="OAF70643.1"/>
    </source>
</evidence>
<feature type="compositionally biased region" description="Acidic residues" evidence="4">
    <location>
        <begin position="55"/>
        <end position="68"/>
    </location>
</feature>
<dbReference type="Proteomes" id="UP000078046">
    <property type="component" value="Unassembled WGS sequence"/>
</dbReference>
<comment type="caution">
    <text evidence="6">The sequence shown here is derived from an EMBL/GenBank/DDBJ whole genome shotgun (WGS) entry which is preliminary data.</text>
</comment>
<evidence type="ECO:0000259" key="5">
    <source>
        <dbReference type="PROSITE" id="PS50103"/>
    </source>
</evidence>
<evidence type="ECO:0000256" key="4">
    <source>
        <dbReference type="SAM" id="MobiDB-lite"/>
    </source>
</evidence>
<keyword evidence="2" id="KW-0539">Nucleus</keyword>
<organism evidence="6 7">
    <name type="scientific">Intoshia linei</name>
    <dbReference type="NCBI Taxonomy" id="1819745"/>
    <lineage>
        <taxon>Eukaryota</taxon>
        <taxon>Metazoa</taxon>
        <taxon>Spiralia</taxon>
        <taxon>Lophotrochozoa</taxon>
        <taxon>Mesozoa</taxon>
        <taxon>Orthonectida</taxon>
        <taxon>Rhopaluridae</taxon>
        <taxon>Intoshia</taxon>
    </lineage>
</organism>
<feature type="zinc finger region" description="C3H1-type" evidence="3">
    <location>
        <begin position="139"/>
        <end position="166"/>
    </location>
</feature>
<dbReference type="PROSITE" id="PS50103">
    <property type="entry name" value="ZF_C3H1"/>
    <property type="match status" value="1"/>
</dbReference>
<accession>A0A177BAH1</accession>
<dbReference type="Gene3D" id="2.30.30.1190">
    <property type="match status" value="1"/>
</dbReference>
<proteinExistence type="predicted"/>
<sequence>MEKNVKNLSQIKELLKLINETTDVEELQLLETIQSNLEKNIQDVECIEDVESIDDDELTDTNSEESNDENLISTNSDTPSNALYDTDSENEEKFTKFEKSSCMVLYTDNLNVTHYSHAFIEKFFKNNLCQIHFLYPTCNKMKICPYFLQNKCNLVDKCCKNAHNIIVNQDDLFPFESPNFDNLLKDEEIFFKGKEDLWYPGVIDDIFNDDIDNCLIYAVKPNVTCNSQTMYVKQGEILPKSEYSLANILINESIIPLDNVDKELFESIGQWEKHTHIYKNILLE</sequence>
<keyword evidence="3" id="KW-0862">Zinc</keyword>
<dbReference type="PANTHER" id="PTHR46297:SF1">
    <property type="entry name" value="ZINC FINGER CCCH-TYPE WITH G PATCH DOMAIN-CONTAINING PROTEIN"/>
    <property type="match status" value="1"/>
</dbReference>
<dbReference type="GO" id="GO:0001227">
    <property type="term" value="F:DNA-binding transcription repressor activity, RNA polymerase II-specific"/>
    <property type="evidence" value="ECO:0007669"/>
    <property type="project" value="TreeGrafter"/>
</dbReference>
<dbReference type="EMBL" id="LWCA01000125">
    <property type="protein sequence ID" value="OAF70643.1"/>
    <property type="molecule type" value="Genomic_DNA"/>
</dbReference>
<dbReference type="InterPro" id="IPR000571">
    <property type="entry name" value="Znf_CCCH"/>
</dbReference>
<evidence type="ECO:0000256" key="2">
    <source>
        <dbReference type="ARBA" id="ARBA00023242"/>
    </source>
</evidence>
<dbReference type="GO" id="GO:0008270">
    <property type="term" value="F:zinc ion binding"/>
    <property type="evidence" value="ECO:0007669"/>
    <property type="project" value="UniProtKB-KW"/>
</dbReference>
<name>A0A177BAH1_9BILA</name>
<evidence type="ECO:0000313" key="7">
    <source>
        <dbReference type="Proteomes" id="UP000078046"/>
    </source>
</evidence>
<feature type="region of interest" description="Disordered" evidence="4">
    <location>
        <begin position="55"/>
        <end position="81"/>
    </location>
</feature>
<evidence type="ECO:0000256" key="3">
    <source>
        <dbReference type="PROSITE-ProRule" id="PRU00723"/>
    </source>
</evidence>
<dbReference type="PANTHER" id="PTHR46297">
    <property type="entry name" value="ZINC FINGER CCCH-TYPE WITH G PATCH DOMAIN-CONTAINING PROTEIN"/>
    <property type="match status" value="1"/>
</dbReference>
<reference evidence="6 7" key="1">
    <citation type="submission" date="2016-04" db="EMBL/GenBank/DDBJ databases">
        <title>The genome of Intoshia linei affirms orthonectids as highly simplified spiralians.</title>
        <authorList>
            <person name="Mikhailov K.V."/>
            <person name="Slusarev G.S."/>
            <person name="Nikitin M.A."/>
            <person name="Logacheva M.D."/>
            <person name="Penin A."/>
            <person name="Aleoshin V."/>
            <person name="Panchin Y.V."/>
        </authorList>
    </citation>
    <scope>NUCLEOTIDE SEQUENCE [LARGE SCALE GENOMIC DNA]</scope>
    <source>
        <strain evidence="6">Intl2013</strain>
        <tissue evidence="6">Whole animal</tissue>
    </source>
</reference>
<dbReference type="AlphaFoldDB" id="A0A177BAH1"/>
<gene>
    <name evidence="6" type="ORF">A3Q56_01579</name>
</gene>
<protein>
    <recommendedName>
        <fullName evidence="5">C3H1-type domain-containing protein</fullName>
    </recommendedName>
</protein>
<comment type="subcellular location">
    <subcellularLocation>
        <location evidence="1">Nucleus</location>
    </subcellularLocation>
</comment>
<keyword evidence="7" id="KW-1185">Reference proteome</keyword>
<feature type="domain" description="C3H1-type" evidence="5">
    <location>
        <begin position="139"/>
        <end position="166"/>
    </location>
</feature>
<dbReference type="GO" id="GO:0005634">
    <property type="term" value="C:nucleus"/>
    <property type="evidence" value="ECO:0007669"/>
    <property type="project" value="UniProtKB-SubCell"/>
</dbReference>
<keyword evidence="3" id="KW-0479">Metal-binding</keyword>
<keyword evidence="3" id="KW-0863">Zinc-finger</keyword>
<dbReference type="GO" id="GO:0000978">
    <property type="term" value="F:RNA polymerase II cis-regulatory region sequence-specific DNA binding"/>
    <property type="evidence" value="ECO:0007669"/>
    <property type="project" value="TreeGrafter"/>
</dbReference>
<evidence type="ECO:0000256" key="1">
    <source>
        <dbReference type="ARBA" id="ARBA00004123"/>
    </source>
</evidence>
<feature type="compositionally biased region" description="Polar residues" evidence="4">
    <location>
        <begin position="69"/>
        <end position="81"/>
    </location>
</feature>